<dbReference type="RefSeq" id="WP_160920658.1">
    <property type="nucleotide sequence ID" value="NZ_WMEY01000006.1"/>
</dbReference>
<dbReference type="Pfam" id="PF13732">
    <property type="entry name" value="DrrA1-3_C"/>
    <property type="match status" value="1"/>
</dbReference>
<dbReference type="InterPro" id="IPR005894">
    <property type="entry name" value="DrrA"/>
</dbReference>
<dbReference type="GO" id="GO:0043215">
    <property type="term" value="P:daunorubicin transport"/>
    <property type="evidence" value="ECO:0007669"/>
    <property type="project" value="InterPro"/>
</dbReference>
<dbReference type="FunFam" id="3.40.50.300:FF:000589">
    <property type="entry name" value="ABC transporter, ATP-binding subunit"/>
    <property type="match status" value="1"/>
</dbReference>
<evidence type="ECO:0000256" key="1">
    <source>
        <dbReference type="ARBA" id="ARBA00004413"/>
    </source>
</evidence>
<protein>
    <submittedName>
        <fullName evidence="10">ATP-binding cassette domain-containing protein</fullName>
    </submittedName>
</protein>
<comment type="similarity">
    <text evidence="8">Belongs to the ABC transporter superfamily. Drug exporter-1 (DrugE1) (TC 3.A.1.105) family.</text>
</comment>
<proteinExistence type="inferred from homology"/>
<feature type="domain" description="ABC transporter" evidence="9">
    <location>
        <begin position="5"/>
        <end position="237"/>
    </location>
</feature>
<keyword evidence="4" id="KW-0547">Nucleotide-binding</keyword>
<dbReference type="GO" id="GO:0005886">
    <property type="term" value="C:plasma membrane"/>
    <property type="evidence" value="ECO:0007669"/>
    <property type="project" value="UniProtKB-SubCell"/>
</dbReference>
<evidence type="ECO:0000256" key="6">
    <source>
        <dbReference type="ARBA" id="ARBA00022967"/>
    </source>
</evidence>
<evidence type="ECO:0000256" key="4">
    <source>
        <dbReference type="ARBA" id="ARBA00022741"/>
    </source>
</evidence>
<evidence type="ECO:0000256" key="5">
    <source>
        <dbReference type="ARBA" id="ARBA00022840"/>
    </source>
</evidence>
<evidence type="ECO:0000256" key="2">
    <source>
        <dbReference type="ARBA" id="ARBA00022448"/>
    </source>
</evidence>
<dbReference type="InterPro" id="IPR050763">
    <property type="entry name" value="ABC_transporter_ATP-binding"/>
</dbReference>
<dbReference type="InterPro" id="IPR003593">
    <property type="entry name" value="AAA+_ATPase"/>
</dbReference>
<gene>
    <name evidence="10" type="ORF">GLW07_18265</name>
</gene>
<reference evidence="10 11" key="1">
    <citation type="submission" date="2019-11" db="EMBL/GenBank/DDBJ databases">
        <title>Genome sequences of 17 halophilic strains isolated from different environments.</title>
        <authorList>
            <person name="Furrow R.E."/>
        </authorList>
    </citation>
    <scope>NUCLEOTIDE SEQUENCE [LARGE SCALE GENOMIC DNA]</scope>
    <source>
        <strain evidence="10 11">22506_14_FS</strain>
    </source>
</reference>
<keyword evidence="3" id="KW-1003">Cell membrane</keyword>
<evidence type="ECO:0000259" key="9">
    <source>
        <dbReference type="PROSITE" id="PS50893"/>
    </source>
</evidence>
<dbReference type="SMART" id="SM00382">
    <property type="entry name" value="AAA"/>
    <property type="match status" value="1"/>
</dbReference>
<dbReference type="InterPro" id="IPR017871">
    <property type="entry name" value="ABC_transporter-like_CS"/>
</dbReference>
<dbReference type="InterPro" id="IPR003439">
    <property type="entry name" value="ABC_transporter-like_ATP-bd"/>
</dbReference>
<keyword evidence="2" id="KW-0813">Transport</keyword>
<dbReference type="Pfam" id="PF00005">
    <property type="entry name" value="ABC_tran"/>
    <property type="match status" value="1"/>
</dbReference>
<comment type="subcellular location">
    <subcellularLocation>
        <location evidence="1">Cell membrane</location>
        <topology evidence="1">Peripheral membrane protein</topology>
        <orientation evidence="1">Cytoplasmic side</orientation>
    </subcellularLocation>
</comment>
<dbReference type="GO" id="GO:0005524">
    <property type="term" value="F:ATP binding"/>
    <property type="evidence" value="ECO:0007669"/>
    <property type="project" value="UniProtKB-KW"/>
</dbReference>
<keyword evidence="6" id="KW-1278">Translocase</keyword>
<dbReference type="Gene3D" id="3.40.50.300">
    <property type="entry name" value="P-loop containing nucleotide triphosphate hydrolases"/>
    <property type="match status" value="1"/>
</dbReference>
<dbReference type="GO" id="GO:1900753">
    <property type="term" value="P:doxorubicin transport"/>
    <property type="evidence" value="ECO:0007669"/>
    <property type="project" value="InterPro"/>
</dbReference>
<dbReference type="Proteomes" id="UP000447833">
    <property type="component" value="Unassembled WGS sequence"/>
</dbReference>
<organism evidence="10 11">
    <name type="scientific">Guptibacillus hwajinpoensis</name>
    <dbReference type="NCBI Taxonomy" id="208199"/>
    <lineage>
        <taxon>Bacteria</taxon>
        <taxon>Bacillati</taxon>
        <taxon>Bacillota</taxon>
        <taxon>Bacilli</taxon>
        <taxon>Bacillales</taxon>
        <taxon>Guptibacillaceae</taxon>
        <taxon>Guptibacillus</taxon>
    </lineage>
</organism>
<keyword evidence="5 10" id="KW-0067">ATP-binding</keyword>
<dbReference type="PANTHER" id="PTHR42711">
    <property type="entry name" value="ABC TRANSPORTER ATP-BINDING PROTEIN"/>
    <property type="match status" value="1"/>
</dbReference>
<evidence type="ECO:0000256" key="8">
    <source>
        <dbReference type="ARBA" id="ARBA00049985"/>
    </source>
</evidence>
<keyword evidence="7" id="KW-0472">Membrane</keyword>
<dbReference type="PROSITE" id="PS50893">
    <property type="entry name" value="ABC_TRANSPORTER_2"/>
    <property type="match status" value="1"/>
</dbReference>
<evidence type="ECO:0000256" key="7">
    <source>
        <dbReference type="ARBA" id="ARBA00023136"/>
    </source>
</evidence>
<dbReference type="PROSITE" id="PS00211">
    <property type="entry name" value="ABC_TRANSPORTER_1"/>
    <property type="match status" value="1"/>
</dbReference>
<dbReference type="InterPro" id="IPR025302">
    <property type="entry name" value="DrrA1/2-like_C"/>
</dbReference>
<dbReference type="GO" id="GO:0016887">
    <property type="term" value="F:ATP hydrolysis activity"/>
    <property type="evidence" value="ECO:0007669"/>
    <property type="project" value="InterPro"/>
</dbReference>
<evidence type="ECO:0000256" key="3">
    <source>
        <dbReference type="ARBA" id="ARBA00022475"/>
    </source>
</evidence>
<name>A0A845F3P2_9BACL</name>
<dbReference type="NCBIfam" id="TIGR01188">
    <property type="entry name" value="drrA"/>
    <property type="match status" value="1"/>
</dbReference>
<dbReference type="SUPFAM" id="SSF52540">
    <property type="entry name" value="P-loop containing nucleoside triphosphate hydrolases"/>
    <property type="match status" value="1"/>
</dbReference>
<comment type="caution">
    <text evidence="10">The sequence shown here is derived from an EMBL/GenBank/DDBJ whole genome shotgun (WGS) entry which is preliminary data.</text>
</comment>
<sequence length="314" mass="34707">MDGSISVQDLVKTYKGDVKAVQGVSFEVAEGEFFAFLGPNGAGKSTTVQILTTLVKPTTGSIRIGGVDVGEEPERVRWNIGVALQETGIDPVLTGRELIEMQARLFGFTKKEAKIRAVELLALVDLNDAADRPCGKYSGGMRRRLDLALTLVHKPKILFLDEPTTGLDPSNRKAIWKEIKRLNKEEGTTIFLTTQYLEEADQLADRISIINQGKIVASGSAEELKRTLGFDAIQLLFELDEEAERAGQILVDLGENIERSKNEVTLYTENGTKLLSELVRKLDEHNLSPKTLNVKPPSLDDVFINVTNEQKERA</sequence>
<dbReference type="EMBL" id="WMEY01000006">
    <property type="protein sequence ID" value="MYL65306.1"/>
    <property type="molecule type" value="Genomic_DNA"/>
</dbReference>
<dbReference type="AlphaFoldDB" id="A0A845F3P2"/>
<evidence type="ECO:0000313" key="10">
    <source>
        <dbReference type="EMBL" id="MYL65306.1"/>
    </source>
</evidence>
<dbReference type="InterPro" id="IPR027417">
    <property type="entry name" value="P-loop_NTPase"/>
</dbReference>
<dbReference type="PANTHER" id="PTHR42711:SF19">
    <property type="entry name" value="DOXORUBICIN RESISTANCE ATP-BINDING PROTEIN DRRA"/>
    <property type="match status" value="1"/>
</dbReference>
<accession>A0A845F3P2</accession>
<evidence type="ECO:0000313" key="11">
    <source>
        <dbReference type="Proteomes" id="UP000447833"/>
    </source>
</evidence>